<proteinExistence type="predicted"/>
<dbReference type="InterPro" id="IPR013766">
    <property type="entry name" value="Thioredoxin_domain"/>
</dbReference>
<dbReference type="CDD" id="cd02947">
    <property type="entry name" value="TRX_family"/>
    <property type="match status" value="1"/>
</dbReference>
<comment type="caution">
    <text evidence="2">The sequence shown here is derived from an EMBL/GenBank/DDBJ whole genome shotgun (WGS) entry which is preliminary data.</text>
</comment>
<dbReference type="AlphaFoldDB" id="A0AAN7W5N1"/>
<sequence>MLSRTLLRNSFAKSTTRTKLFLTGGSSVRRLQSHYASVTKLKNTEEFTKIMNSNQLSVFDFYATWCGPCKAMIPHISQAVEENPDIKFYKIDVDESPEIAKLCEVVAMPTFVFTKDGKILDKIVGANPHSLHTNIAVLKEKEMK</sequence>
<accession>A0AAN7W5N1</accession>
<dbReference type="PROSITE" id="PS51352">
    <property type="entry name" value="THIOREDOXIN_2"/>
    <property type="match status" value="1"/>
</dbReference>
<feature type="domain" description="Thioredoxin" evidence="1">
    <location>
        <begin position="6"/>
        <end position="144"/>
    </location>
</feature>
<dbReference type="Proteomes" id="UP001306508">
    <property type="component" value="Unassembled WGS sequence"/>
</dbReference>
<reference evidence="3" key="1">
    <citation type="submission" date="2023-07" db="EMBL/GenBank/DDBJ databases">
        <title>A draft genome of Kazachstania heterogenica Y-27499.</title>
        <authorList>
            <person name="Donic C."/>
            <person name="Kralova J.S."/>
            <person name="Fidel L."/>
            <person name="Ben-Dor S."/>
            <person name="Jung S."/>
        </authorList>
    </citation>
    <scope>NUCLEOTIDE SEQUENCE [LARGE SCALE GENOMIC DNA]</scope>
    <source>
        <strain evidence="3">Y27499</strain>
    </source>
</reference>
<dbReference type="EMBL" id="JAWIZZ010000031">
    <property type="protein sequence ID" value="KAK5781761.1"/>
    <property type="molecule type" value="Genomic_DNA"/>
</dbReference>
<keyword evidence="3" id="KW-1185">Reference proteome</keyword>
<dbReference type="Gene3D" id="3.40.30.10">
    <property type="entry name" value="Glutaredoxin"/>
    <property type="match status" value="1"/>
</dbReference>
<dbReference type="Pfam" id="PF00085">
    <property type="entry name" value="Thioredoxin"/>
    <property type="match status" value="1"/>
</dbReference>
<dbReference type="PANTHER" id="PTHR10438">
    <property type="entry name" value="THIOREDOXIN"/>
    <property type="match status" value="1"/>
</dbReference>
<dbReference type="InterPro" id="IPR036249">
    <property type="entry name" value="Thioredoxin-like_sf"/>
</dbReference>
<evidence type="ECO:0000259" key="1">
    <source>
        <dbReference type="PROSITE" id="PS51352"/>
    </source>
</evidence>
<evidence type="ECO:0000313" key="2">
    <source>
        <dbReference type="EMBL" id="KAK5781761.1"/>
    </source>
</evidence>
<dbReference type="PRINTS" id="PR00421">
    <property type="entry name" value="THIOREDOXIN"/>
</dbReference>
<protein>
    <recommendedName>
        <fullName evidence="1">Thioredoxin domain-containing protein</fullName>
    </recommendedName>
</protein>
<evidence type="ECO:0000313" key="3">
    <source>
        <dbReference type="Proteomes" id="UP001306508"/>
    </source>
</evidence>
<dbReference type="SUPFAM" id="SSF52833">
    <property type="entry name" value="Thioredoxin-like"/>
    <property type="match status" value="1"/>
</dbReference>
<organism evidence="2 3">
    <name type="scientific">Arxiozyma heterogenica</name>
    <dbReference type="NCBI Taxonomy" id="278026"/>
    <lineage>
        <taxon>Eukaryota</taxon>
        <taxon>Fungi</taxon>
        <taxon>Dikarya</taxon>
        <taxon>Ascomycota</taxon>
        <taxon>Saccharomycotina</taxon>
        <taxon>Saccharomycetes</taxon>
        <taxon>Saccharomycetales</taxon>
        <taxon>Saccharomycetaceae</taxon>
        <taxon>Arxiozyma</taxon>
    </lineage>
</organism>
<gene>
    <name evidence="2" type="ORF">RI543_000947</name>
</gene>
<name>A0AAN7W5N1_9SACH</name>
<dbReference type="InterPro" id="IPR050620">
    <property type="entry name" value="Thioredoxin_H-type-like"/>
</dbReference>
<dbReference type="PANTHER" id="PTHR10438:SF468">
    <property type="entry name" value="THIOREDOXIN-1-RELATED"/>
    <property type="match status" value="1"/>
</dbReference>